<sequence length="371" mass="43067">MLYKIMNEFLYIILLFTIAFFSSLIYLTKKKSSSLLSYLLNLNIEYILVGIIISYTIKSNNVTFSQDFTPYLYFTLFLTGILFGAQYKFSLLKTINAKFYLFIFIIFLLYTFSLVVFLKLLGFNSQFAILLNTTFPFSCILLNKLMKNKASNYYNNLILLSLYPLFSYTAYTIFVNSFLNTINFIMFFLISAFVIIIISKTIHFNDKRVLYTLNIILLILFTGLTMTFNLSPLSAGFVIGIFIANIKYGDVFINTTDFLDKFLYIILFILIGIYLYDKIMLINISKIVALISILFVTLFTRKYLAQQLFNKLILNSNDKINLVNIGIIPILFIIEIKTIGIIDLTDMLPTIFLLFIITEIYNFMVLKNENS</sequence>
<reference evidence="2 3" key="1">
    <citation type="journal article" date="2010" name="DNA Res.">
        <title>Bacterial lifestyle in a deep-sea hydrothermal vent chimney revealed by the genome sequence of the thermophilic bacterium Deferribacter desulfuricans SSM1.</title>
        <authorList>
            <person name="Takaki Y."/>
            <person name="Shimamura S."/>
            <person name="Nakagawa S."/>
            <person name="Fukuhara Y."/>
            <person name="Horikawa H."/>
            <person name="Ankai A."/>
            <person name="Harada T."/>
            <person name="Hosoyama A."/>
            <person name="Oguchi A."/>
            <person name="Fukui S."/>
            <person name="Fujita N."/>
            <person name="Takami H."/>
            <person name="Takai K."/>
        </authorList>
    </citation>
    <scope>NUCLEOTIDE SEQUENCE [LARGE SCALE GENOMIC DNA]</scope>
    <source>
        <strain evidence="3">DSM 14783 / JCM 11476 / NBRC 101012 / SSM1</strain>
    </source>
</reference>
<dbReference type="Proteomes" id="UP000001520">
    <property type="component" value="Chromosome"/>
</dbReference>
<feature type="transmembrane region" description="Helical" evidence="1">
    <location>
        <begin position="68"/>
        <end position="87"/>
    </location>
</feature>
<gene>
    <name evidence="2" type="ordered locus">DEFDS_1654</name>
</gene>
<feature type="transmembrane region" description="Helical" evidence="1">
    <location>
        <begin position="282"/>
        <end position="300"/>
    </location>
</feature>
<accession>D3P8S0</accession>
<keyword evidence="1" id="KW-1133">Transmembrane helix</keyword>
<feature type="transmembrane region" description="Helical" evidence="1">
    <location>
        <begin position="6"/>
        <end position="28"/>
    </location>
</feature>
<feature type="transmembrane region" description="Helical" evidence="1">
    <location>
        <begin position="258"/>
        <end position="276"/>
    </location>
</feature>
<name>D3P8S0_DEFDS</name>
<proteinExistence type="predicted"/>
<feature type="transmembrane region" description="Helical" evidence="1">
    <location>
        <begin position="210"/>
        <end position="228"/>
    </location>
</feature>
<feature type="transmembrane region" description="Helical" evidence="1">
    <location>
        <begin position="321"/>
        <end position="342"/>
    </location>
</feature>
<evidence type="ECO:0000256" key="1">
    <source>
        <dbReference type="SAM" id="Phobius"/>
    </source>
</evidence>
<dbReference type="EMBL" id="AP011529">
    <property type="protein sequence ID" value="BAI81110.1"/>
    <property type="molecule type" value="Genomic_DNA"/>
</dbReference>
<keyword evidence="1" id="KW-0472">Membrane</keyword>
<keyword evidence="3" id="KW-1185">Reference proteome</keyword>
<feature type="transmembrane region" description="Helical" evidence="1">
    <location>
        <begin position="181"/>
        <end position="198"/>
    </location>
</feature>
<keyword evidence="1" id="KW-0812">Transmembrane</keyword>
<dbReference type="AlphaFoldDB" id="D3P8S0"/>
<feature type="transmembrane region" description="Helical" evidence="1">
    <location>
        <begin position="127"/>
        <end position="145"/>
    </location>
</feature>
<protein>
    <submittedName>
        <fullName evidence="2">Uncharacterized protein</fullName>
    </submittedName>
</protein>
<feature type="transmembrane region" description="Helical" evidence="1">
    <location>
        <begin position="35"/>
        <end position="56"/>
    </location>
</feature>
<dbReference type="STRING" id="639282.DEFDS_1654"/>
<evidence type="ECO:0000313" key="2">
    <source>
        <dbReference type="EMBL" id="BAI81110.1"/>
    </source>
</evidence>
<dbReference type="KEGG" id="ddf:DEFDS_1654"/>
<feature type="transmembrane region" description="Helical" evidence="1">
    <location>
        <begin position="157"/>
        <end position="175"/>
    </location>
</feature>
<evidence type="ECO:0000313" key="3">
    <source>
        <dbReference type="Proteomes" id="UP000001520"/>
    </source>
</evidence>
<feature type="transmembrane region" description="Helical" evidence="1">
    <location>
        <begin position="99"/>
        <end position="121"/>
    </location>
</feature>
<dbReference type="eggNOG" id="ENOG50329GS">
    <property type="taxonomic scope" value="Bacteria"/>
</dbReference>
<feature type="transmembrane region" description="Helical" evidence="1">
    <location>
        <begin position="234"/>
        <end position="251"/>
    </location>
</feature>
<feature type="transmembrane region" description="Helical" evidence="1">
    <location>
        <begin position="348"/>
        <end position="366"/>
    </location>
</feature>
<organism evidence="2 3">
    <name type="scientific">Deferribacter desulfuricans (strain DSM 14783 / JCM 11476 / NBRC 101012 / SSM1)</name>
    <dbReference type="NCBI Taxonomy" id="639282"/>
    <lineage>
        <taxon>Bacteria</taxon>
        <taxon>Pseudomonadati</taxon>
        <taxon>Deferribacterota</taxon>
        <taxon>Deferribacteres</taxon>
        <taxon>Deferribacterales</taxon>
        <taxon>Deferribacteraceae</taxon>
        <taxon>Deferribacter</taxon>
    </lineage>
</organism>
<dbReference type="HOGENOM" id="CLU_747473_0_0_0"/>